<gene>
    <name evidence="4" type="ORF">Ocin01_19894</name>
</gene>
<dbReference type="STRING" id="48709.A0A1D2M1E4"/>
<dbReference type="PRINTS" id="PR00722">
    <property type="entry name" value="CHYMOTRYPSIN"/>
</dbReference>
<dbReference type="PANTHER" id="PTHR24252">
    <property type="entry name" value="ACROSIN-RELATED"/>
    <property type="match status" value="1"/>
</dbReference>
<evidence type="ECO:0000256" key="1">
    <source>
        <dbReference type="ARBA" id="ARBA00023157"/>
    </source>
</evidence>
<dbReference type="Gene3D" id="2.40.10.10">
    <property type="entry name" value="Trypsin-like serine proteases"/>
    <property type="match status" value="1"/>
</dbReference>
<evidence type="ECO:0000256" key="2">
    <source>
        <dbReference type="SAM" id="SignalP"/>
    </source>
</evidence>
<dbReference type="Proteomes" id="UP000094527">
    <property type="component" value="Unassembled WGS sequence"/>
</dbReference>
<dbReference type="PROSITE" id="PS00134">
    <property type="entry name" value="TRYPSIN_HIS"/>
    <property type="match status" value="1"/>
</dbReference>
<accession>A0A1D2M1E4</accession>
<dbReference type="OMA" id="PATMICA"/>
<dbReference type="CDD" id="cd00190">
    <property type="entry name" value="Tryp_SPc"/>
    <property type="match status" value="1"/>
</dbReference>
<dbReference type="InterPro" id="IPR009003">
    <property type="entry name" value="Peptidase_S1_PA"/>
</dbReference>
<dbReference type="Pfam" id="PF00089">
    <property type="entry name" value="Trypsin"/>
    <property type="match status" value="1"/>
</dbReference>
<dbReference type="InterPro" id="IPR001254">
    <property type="entry name" value="Trypsin_dom"/>
</dbReference>
<dbReference type="GO" id="GO:0004252">
    <property type="term" value="F:serine-type endopeptidase activity"/>
    <property type="evidence" value="ECO:0007669"/>
    <property type="project" value="InterPro"/>
</dbReference>
<dbReference type="PROSITE" id="PS50240">
    <property type="entry name" value="TRYPSIN_DOM"/>
    <property type="match status" value="1"/>
</dbReference>
<dbReference type="GO" id="GO:0006508">
    <property type="term" value="P:proteolysis"/>
    <property type="evidence" value="ECO:0007669"/>
    <property type="project" value="InterPro"/>
</dbReference>
<proteinExistence type="predicted"/>
<dbReference type="FunFam" id="2.40.10.10:FF:000068">
    <property type="entry name" value="transmembrane protease serine 2"/>
    <property type="match status" value="1"/>
</dbReference>
<dbReference type="SMART" id="SM00020">
    <property type="entry name" value="Tryp_SPc"/>
    <property type="match status" value="1"/>
</dbReference>
<dbReference type="EMBL" id="LJIJ01007262">
    <property type="protein sequence ID" value="ODM86789.1"/>
    <property type="molecule type" value="Genomic_DNA"/>
</dbReference>
<dbReference type="InterPro" id="IPR001314">
    <property type="entry name" value="Peptidase_S1A"/>
</dbReference>
<protein>
    <submittedName>
        <fullName evidence="4">Trypsin-1</fullName>
    </submittedName>
</protein>
<dbReference type="PANTHER" id="PTHR24252:SF7">
    <property type="entry name" value="HYALIN"/>
    <property type="match status" value="1"/>
</dbReference>
<sequence>MAQAGKSFVLFIGILFLSVNEAVADNSINEDGVRIVGGEAADYGEIPYQIALYYQGYFMCGGSLINVDGQDMIVTAAHCVQQSLNPSSYLVVAGEVKVNEVGVGQVRNITNIRIHEKYEPRLIRNDIAVLGISHIFKRNRFLSAIRLPRLKERIGSYGVVSGWGILNRTEQTPAPVLQKAKVRIGPDAYCKRAHPQLFVPATMICAGVRRGACKGDSGGPLRDYKKGFLAGIVSFNHPNEPCTRPKHNPVYTRVSAYVKWIEETPHMFSQNGVSN</sequence>
<comment type="caution">
    <text evidence="4">The sequence shown here is derived from an EMBL/GenBank/DDBJ whole genome shotgun (WGS) entry which is preliminary data.</text>
</comment>
<evidence type="ECO:0000259" key="3">
    <source>
        <dbReference type="PROSITE" id="PS50240"/>
    </source>
</evidence>
<feature type="chain" id="PRO_5008903373" evidence="2">
    <location>
        <begin position="25"/>
        <end position="275"/>
    </location>
</feature>
<keyword evidence="2" id="KW-0732">Signal</keyword>
<keyword evidence="1" id="KW-1015">Disulfide bond</keyword>
<evidence type="ECO:0000313" key="5">
    <source>
        <dbReference type="Proteomes" id="UP000094527"/>
    </source>
</evidence>
<evidence type="ECO:0000313" key="4">
    <source>
        <dbReference type="EMBL" id="ODM86789.1"/>
    </source>
</evidence>
<dbReference type="InterPro" id="IPR043504">
    <property type="entry name" value="Peptidase_S1_PA_chymotrypsin"/>
</dbReference>
<keyword evidence="5" id="KW-1185">Reference proteome</keyword>
<dbReference type="InterPro" id="IPR018114">
    <property type="entry name" value="TRYPSIN_HIS"/>
</dbReference>
<reference evidence="4 5" key="1">
    <citation type="journal article" date="2016" name="Genome Biol. Evol.">
        <title>Gene Family Evolution Reflects Adaptation to Soil Environmental Stressors in the Genome of the Collembolan Orchesella cincta.</title>
        <authorList>
            <person name="Faddeeva-Vakhrusheva A."/>
            <person name="Derks M.F."/>
            <person name="Anvar S.Y."/>
            <person name="Agamennone V."/>
            <person name="Suring W."/>
            <person name="Smit S."/>
            <person name="van Straalen N.M."/>
            <person name="Roelofs D."/>
        </authorList>
    </citation>
    <scope>NUCLEOTIDE SEQUENCE [LARGE SCALE GENOMIC DNA]</scope>
    <source>
        <tissue evidence="4">Mixed pool</tissue>
    </source>
</reference>
<organism evidence="4 5">
    <name type="scientific">Orchesella cincta</name>
    <name type="common">Springtail</name>
    <name type="synonym">Podura cincta</name>
    <dbReference type="NCBI Taxonomy" id="48709"/>
    <lineage>
        <taxon>Eukaryota</taxon>
        <taxon>Metazoa</taxon>
        <taxon>Ecdysozoa</taxon>
        <taxon>Arthropoda</taxon>
        <taxon>Hexapoda</taxon>
        <taxon>Collembola</taxon>
        <taxon>Entomobryomorpha</taxon>
        <taxon>Entomobryoidea</taxon>
        <taxon>Orchesellidae</taxon>
        <taxon>Orchesellinae</taxon>
        <taxon>Orchesella</taxon>
    </lineage>
</organism>
<dbReference type="OrthoDB" id="8440449at2759"/>
<dbReference type="SUPFAM" id="SSF50494">
    <property type="entry name" value="Trypsin-like serine proteases"/>
    <property type="match status" value="1"/>
</dbReference>
<feature type="signal peptide" evidence="2">
    <location>
        <begin position="1"/>
        <end position="24"/>
    </location>
</feature>
<feature type="domain" description="Peptidase S1" evidence="3">
    <location>
        <begin position="35"/>
        <end position="266"/>
    </location>
</feature>
<dbReference type="AlphaFoldDB" id="A0A1D2M1E4"/>
<name>A0A1D2M1E4_ORCCI</name>